<keyword evidence="5" id="KW-1185">Reference proteome</keyword>
<evidence type="ECO:0000313" key="5">
    <source>
        <dbReference type="Proteomes" id="UP001431572"/>
    </source>
</evidence>
<dbReference type="RefSeq" id="WP_341471202.1">
    <property type="nucleotide sequence ID" value="NZ_CP128400.1"/>
</dbReference>
<protein>
    <recommendedName>
        <fullName evidence="6">PH domain-containing protein</fullName>
    </recommendedName>
</protein>
<proteinExistence type="predicted"/>
<evidence type="ECO:0000313" key="4">
    <source>
        <dbReference type="Proteomes" id="UP000521676"/>
    </source>
</evidence>
<gene>
    <name evidence="2" type="ORF">HXX08_16200</name>
    <name evidence="3" type="ORF">OZ401_002921</name>
</gene>
<reference evidence="3" key="2">
    <citation type="journal article" date="2024" name="Nature">
        <title>Anoxygenic phototroph of the Chloroflexota uses a type I reaction centre.</title>
        <authorList>
            <person name="Tsuji J.M."/>
            <person name="Shaw N.A."/>
            <person name="Nagashima S."/>
            <person name="Venkiteswaran J.J."/>
            <person name="Schiff S.L."/>
            <person name="Watanabe T."/>
            <person name="Fukui M."/>
            <person name="Hanada S."/>
            <person name="Tank M."/>
            <person name="Neufeld J.D."/>
        </authorList>
    </citation>
    <scope>NUCLEOTIDE SEQUENCE</scope>
    <source>
        <strain evidence="3">L227-S17</strain>
    </source>
</reference>
<dbReference type="Proteomes" id="UP000521676">
    <property type="component" value="Unassembled WGS sequence"/>
</dbReference>
<name>A0A8T7M5M0_9CHLR</name>
<feature type="transmembrane region" description="Helical" evidence="1">
    <location>
        <begin position="20"/>
        <end position="45"/>
    </location>
</feature>
<dbReference type="AlphaFoldDB" id="A0A8T7M5M0"/>
<evidence type="ECO:0000313" key="3">
    <source>
        <dbReference type="EMBL" id="WJW69313.1"/>
    </source>
</evidence>
<keyword evidence="1" id="KW-0812">Transmembrane</keyword>
<organism evidence="2 4">
    <name type="scientific">Candidatus Chlorohelix allophototropha</name>
    <dbReference type="NCBI Taxonomy" id="3003348"/>
    <lineage>
        <taxon>Bacteria</taxon>
        <taxon>Bacillati</taxon>
        <taxon>Chloroflexota</taxon>
        <taxon>Chloroflexia</taxon>
        <taxon>Candidatus Chloroheliales</taxon>
        <taxon>Candidatus Chloroheliaceae</taxon>
        <taxon>Candidatus Chlorohelix</taxon>
    </lineage>
</organism>
<feature type="transmembrane region" description="Helical" evidence="1">
    <location>
        <begin position="52"/>
        <end position="72"/>
    </location>
</feature>
<evidence type="ECO:0000256" key="1">
    <source>
        <dbReference type="SAM" id="Phobius"/>
    </source>
</evidence>
<keyword evidence="1" id="KW-1133">Transmembrane helix</keyword>
<evidence type="ECO:0008006" key="6">
    <source>
        <dbReference type="Google" id="ProtNLM"/>
    </source>
</evidence>
<accession>A0A8T7M5M0</accession>
<dbReference type="EMBL" id="CP128400">
    <property type="protein sequence ID" value="WJW69313.1"/>
    <property type="molecule type" value="Genomic_DNA"/>
</dbReference>
<dbReference type="EMBL" id="JACATZ010000003">
    <property type="protein sequence ID" value="NWJ47401.1"/>
    <property type="molecule type" value="Genomic_DNA"/>
</dbReference>
<evidence type="ECO:0000313" key="2">
    <source>
        <dbReference type="EMBL" id="NWJ47401.1"/>
    </source>
</evidence>
<keyword evidence="1" id="KW-0472">Membrane</keyword>
<reference evidence="2 4" key="1">
    <citation type="submission" date="2020-06" db="EMBL/GenBank/DDBJ databases">
        <title>Anoxygenic phototrophic Chloroflexota member uses a Type I reaction center.</title>
        <authorList>
            <person name="Tsuji J.M."/>
            <person name="Shaw N.A."/>
            <person name="Nagashima S."/>
            <person name="Venkiteswaran J."/>
            <person name="Schiff S.L."/>
            <person name="Hanada S."/>
            <person name="Tank M."/>
            <person name="Neufeld J.D."/>
        </authorList>
    </citation>
    <scope>NUCLEOTIDE SEQUENCE [LARGE SCALE GENOMIC DNA]</scope>
    <source>
        <strain evidence="2">L227-S17</strain>
    </source>
</reference>
<dbReference type="Proteomes" id="UP001431572">
    <property type="component" value="Chromosome 2"/>
</dbReference>
<sequence>MLLVKPAPPLATKATQPFRWWFLLYLVVQNALVMAGLDWLFAWLLHGKFPTLSTFILAGIIVALTVVGYITATNSALRPKQPLRPEMELTLEADNLTLRYFNYPHETVQWRDVALLEWQEGNFPPMAVMQLYPNSALYKARAAADRPLFVVLELTGFEIRAHALYEQLEQHWRAAKQSRSNSQK</sequence>